<dbReference type="Gene3D" id="3.40.50.12780">
    <property type="entry name" value="N-terminal domain of ligase-like"/>
    <property type="match status" value="1"/>
</dbReference>
<organism evidence="2 3">
    <name type="scientific">Parabacteroides distasonis</name>
    <dbReference type="NCBI Taxonomy" id="823"/>
    <lineage>
        <taxon>Bacteria</taxon>
        <taxon>Pseudomonadati</taxon>
        <taxon>Bacteroidota</taxon>
        <taxon>Bacteroidia</taxon>
        <taxon>Bacteroidales</taxon>
        <taxon>Tannerellaceae</taxon>
        <taxon>Parabacteroides</taxon>
    </lineage>
</organism>
<evidence type="ECO:0000259" key="1">
    <source>
        <dbReference type="Pfam" id="PF00501"/>
    </source>
</evidence>
<dbReference type="PANTHER" id="PTHR43767">
    <property type="entry name" value="LONG-CHAIN-FATTY-ACID--COA LIGASE"/>
    <property type="match status" value="1"/>
</dbReference>
<reference evidence="2 3" key="1">
    <citation type="submission" date="2019-07" db="EMBL/GenBank/DDBJ databases">
        <title>Genome sequencing of Parabacteroides distasonis iSURF_7.</title>
        <authorList>
            <person name="Degefu H.N."/>
            <person name="Ruoff K.L."/>
            <person name="Price C.E."/>
            <person name="Valls R.A."/>
            <person name="O'Toole G.A."/>
        </authorList>
    </citation>
    <scope>NUCLEOTIDE SEQUENCE [LARGE SCALE GENOMIC DNA]</scope>
    <source>
        <strain evidence="2 3">CFPLTA003_1B</strain>
    </source>
</reference>
<protein>
    <submittedName>
        <fullName evidence="2">AMP-binding protein</fullName>
    </submittedName>
</protein>
<feature type="domain" description="AMP-dependent synthetase/ligase" evidence="1">
    <location>
        <begin position="6"/>
        <end position="344"/>
    </location>
</feature>
<name>A0A5C6KKG0_PARDI</name>
<evidence type="ECO:0000313" key="2">
    <source>
        <dbReference type="EMBL" id="TWV63677.1"/>
    </source>
</evidence>
<dbReference type="AlphaFoldDB" id="A0A5C6KKG0"/>
<dbReference type="InterPro" id="IPR000873">
    <property type="entry name" value="AMP-dep_synth/lig_dom"/>
</dbReference>
<accession>A0A5C6KKG0</accession>
<dbReference type="InterPro" id="IPR042099">
    <property type="entry name" value="ANL_N_sf"/>
</dbReference>
<gene>
    <name evidence="2" type="ORF">FSA05_05970</name>
</gene>
<proteinExistence type="predicted"/>
<evidence type="ECO:0000313" key="3">
    <source>
        <dbReference type="Proteomes" id="UP000315827"/>
    </source>
</evidence>
<dbReference type="PANTHER" id="PTHR43767:SF1">
    <property type="entry name" value="NONRIBOSOMAL PEPTIDE SYNTHASE PES1 (EUROFUNG)-RELATED"/>
    <property type="match status" value="1"/>
</dbReference>
<dbReference type="Proteomes" id="UP000315827">
    <property type="component" value="Unassembled WGS sequence"/>
</dbReference>
<dbReference type="InterPro" id="IPR050237">
    <property type="entry name" value="ATP-dep_AMP-bd_enzyme"/>
</dbReference>
<comment type="caution">
    <text evidence="2">The sequence shown here is derived from an EMBL/GenBank/DDBJ whole genome shotgun (WGS) entry which is preliminary data.</text>
</comment>
<dbReference type="Pfam" id="PF00501">
    <property type="entry name" value="AMP-binding"/>
    <property type="match status" value="1"/>
</dbReference>
<sequence length="470" mass="53306">MFDLQKYSSRLAIKSDIGESITYAELTVETEKFHDAIPYDGLVFILCENVMGSLLGYISCMTKHIPCVLLDGSKDIELIQHLIAIYHPEFIWLSQKRVGEFVGTVIYKYENYSMLQMRYDRDFSEKDKAINPNLLLCLTTSGSTASPKFVRLSEKNLRSNAESIAEYLQIDENERPVMSLPMYYSFGMSVINSHLIKGATILLTDKTVLQRDFWDFIKEEKATSIAGVPYTYEMLRRLKFFCMDLPYLKTMTQAGGKMNSAYVKEYVDFAEANNKRFVVMYGQTEASPRMSYLPHDKAVDKYASIGIAIPGGKFSLIDAGGDVIKDADVEGELVYEGENVCWGYSEKRQDLQLGDENHGILYTGDIAKRDVDGFFYIEGRMKRFVKVMGNRCNLDAVEQFVKVITADCACVGVDDRISVFVTQNGLEDDIKHFLVAKTGFNQSVFRVLVIAVIPKSNSGKIQYPELQRML</sequence>
<dbReference type="RefSeq" id="WP_146375146.1">
    <property type="nucleotide sequence ID" value="NZ_VOHW01000002.1"/>
</dbReference>
<dbReference type="SUPFAM" id="SSF56801">
    <property type="entry name" value="Acetyl-CoA synthetase-like"/>
    <property type="match status" value="1"/>
</dbReference>
<dbReference type="EMBL" id="VOHW01000002">
    <property type="protein sequence ID" value="TWV63677.1"/>
    <property type="molecule type" value="Genomic_DNA"/>
</dbReference>